<dbReference type="Gene3D" id="3.60.20.10">
    <property type="entry name" value="Glutamine Phosphoribosylpyrophosphate, subunit 1, domain 1"/>
    <property type="match status" value="1"/>
</dbReference>
<sequence length="605" mass="70910">MINGGDNLDIGLQDNLFFLNSYDSNVELNGKFIEEQYNFSNIKKDRYNIYFTKTVEYFKHKDRYEILFFSKSKYDIRKLFENLSFIDISVCKELFNSLLYKVDYAIIIIDKVENKIYSFRTPNGVVPMYYFYKDGTLVMSMHAHSIAKAIKKVEISDFAIEQMYVMDCLMEPYTLYEGVYEIGRAYIYEFDLNNNSLKKEKAYSFKYEINNNISLEESISTLKNEIIKSHQKRVGSINGIMLSGGIDSNVMCYALKNCTTSSLESFNVSVKNQKNSEAPYAKKVADYFGLKHREVLIDPSDINEKILEDIVNLNFPYWGVMYIGSIFKSLKLKEYNVFTGQDTRLHTPYVNILDDIIFKNKINSKAVPFLGKKLAALKFNKKVTRALERCRDAEHMEKYLIKYFLHCSIDNNNVNSMLEQEIKENIEYENLSYQELFNEITWLRWGQQYTDDIKYMDSLCNHYYNTCQFPFYDIKLAEVSASIPFKYSNKRYIGKSGFGNGFTINNKYLLMRMLKDENVPINLAGRKKAVSSTIHLYFNDQFGKIVKDRLNESTLLNNPAIINLGLDKLISQFCSENRIYDDMDYSYLIKIYNIFVLDVLKSYIE</sequence>
<dbReference type="AlphaFoldDB" id="A0A3M0SGP0"/>
<dbReference type="InterPro" id="IPR001962">
    <property type="entry name" value="Asn_synthase"/>
</dbReference>
<dbReference type="GO" id="GO:0006529">
    <property type="term" value="P:asparagine biosynthetic process"/>
    <property type="evidence" value="ECO:0007669"/>
    <property type="project" value="UniProtKB-KW"/>
</dbReference>
<evidence type="ECO:0000256" key="3">
    <source>
        <dbReference type="ARBA" id="ARBA00022888"/>
    </source>
</evidence>
<evidence type="ECO:0000313" key="6">
    <source>
        <dbReference type="EMBL" id="RMC97668.1"/>
    </source>
</evidence>
<comment type="catalytic activity">
    <reaction evidence="4">
        <text>L-aspartate + L-glutamine + ATP + H2O = L-asparagine + L-glutamate + AMP + diphosphate + H(+)</text>
        <dbReference type="Rhea" id="RHEA:12228"/>
        <dbReference type="ChEBI" id="CHEBI:15377"/>
        <dbReference type="ChEBI" id="CHEBI:15378"/>
        <dbReference type="ChEBI" id="CHEBI:29985"/>
        <dbReference type="ChEBI" id="CHEBI:29991"/>
        <dbReference type="ChEBI" id="CHEBI:30616"/>
        <dbReference type="ChEBI" id="CHEBI:33019"/>
        <dbReference type="ChEBI" id="CHEBI:58048"/>
        <dbReference type="ChEBI" id="CHEBI:58359"/>
        <dbReference type="ChEBI" id="CHEBI:456215"/>
        <dbReference type="EC" id="6.3.5.4"/>
    </reaction>
</comment>
<name>A0A3M0SGP0_9CLOT</name>
<comment type="caution">
    <text evidence="6">The sequence shown here is derived from an EMBL/GenBank/DDBJ whole genome shotgun (WGS) entry which is preliminary data.</text>
</comment>
<keyword evidence="3" id="KW-0061">Asparagine biosynthesis</keyword>
<dbReference type="PANTHER" id="PTHR43284:SF1">
    <property type="entry name" value="ASPARAGINE SYNTHETASE"/>
    <property type="match status" value="1"/>
</dbReference>
<proteinExistence type="predicted"/>
<evidence type="ECO:0000256" key="1">
    <source>
        <dbReference type="ARBA" id="ARBA00005187"/>
    </source>
</evidence>
<dbReference type="SUPFAM" id="SSF56235">
    <property type="entry name" value="N-terminal nucleophile aminohydrolases (Ntn hydrolases)"/>
    <property type="match status" value="1"/>
</dbReference>
<evidence type="ECO:0000313" key="7">
    <source>
        <dbReference type="Proteomes" id="UP000277999"/>
    </source>
</evidence>
<dbReference type="InterPro" id="IPR029055">
    <property type="entry name" value="Ntn_hydrolases_N"/>
</dbReference>
<gene>
    <name evidence="6" type="ORF">D9O40_14615</name>
</gene>
<evidence type="ECO:0000256" key="4">
    <source>
        <dbReference type="ARBA" id="ARBA00048741"/>
    </source>
</evidence>
<dbReference type="Proteomes" id="UP000277999">
    <property type="component" value="Unassembled WGS sequence"/>
</dbReference>
<dbReference type="PANTHER" id="PTHR43284">
    <property type="entry name" value="ASPARAGINE SYNTHETASE (GLUTAMINE-HYDROLYZING)"/>
    <property type="match status" value="1"/>
</dbReference>
<dbReference type="InterPro" id="IPR051786">
    <property type="entry name" value="ASN_synthetase/amidase"/>
</dbReference>
<dbReference type="InterPro" id="IPR014729">
    <property type="entry name" value="Rossmann-like_a/b/a_fold"/>
</dbReference>
<dbReference type="EMBL" id="RFAQ01000055">
    <property type="protein sequence ID" value="RMC97668.1"/>
    <property type="molecule type" value="Genomic_DNA"/>
</dbReference>
<dbReference type="SUPFAM" id="SSF52402">
    <property type="entry name" value="Adenine nucleotide alpha hydrolases-like"/>
    <property type="match status" value="1"/>
</dbReference>
<evidence type="ECO:0000259" key="5">
    <source>
        <dbReference type="Pfam" id="PF00733"/>
    </source>
</evidence>
<protein>
    <recommendedName>
        <fullName evidence="2">asparagine synthase (glutamine-hydrolyzing)</fullName>
        <ecNumber evidence="2">6.3.5.4</ecNumber>
    </recommendedName>
</protein>
<comment type="pathway">
    <text evidence="1">Amino-acid biosynthesis; L-asparagine biosynthesis; L-asparagine from L-aspartate (L-Gln route): step 1/1.</text>
</comment>
<reference evidence="6 7" key="1">
    <citation type="submission" date="2018-10" db="EMBL/GenBank/DDBJ databases">
        <title>Genome-centric metagenomics revealed C2 chemical producing, CO utilizing Clostridium with novel acetogenic gene cluster.</title>
        <authorList>
            <person name="Kang H."/>
            <person name="Park B."/>
            <person name="Choi I.G."/>
            <person name="Chang I.S."/>
        </authorList>
    </citation>
    <scope>NUCLEOTIDE SEQUENCE [LARGE SCALE GENOMIC DNA]</scope>
    <source>
        <strain evidence="6 7">H21-9</strain>
    </source>
</reference>
<feature type="domain" description="Asparagine synthetase" evidence="5">
    <location>
        <begin position="239"/>
        <end position="557"/>
    </location>
</feature>
<dbReference type="Gene3D" id="3.40.50.620">
    <property type="entry name" value="HUPs"/>
    <property type="match status" value="1"/>
</dbReference>
<dbReference type="Pfam" id="PF00733">
    <property type="entry name" value="Asn_synthase"/>
    <property type="match status" value="1"/>
</dbReference>
<evidence type="ECO:0000256" key="2">
    <source>
        <dbReference type="ARBA" id="ARBA00012737"/>
    </source>
</evidence>
<dbReference type="EC" id="6.3.5.4" evidence="2"/>
<accession>A0A3M0SGP0</accession>
<dbReference type="GO" id="GO:0004066">
    <property type="term" value="F:asparagine synthase (glutamine-hydrolyzing) activity"/>
    <property type="evidence" value="ECO:0007669"/>
    <property type="project" value="UniProtKB-EC"/>
</dbReference>
<organism evidence="6 7">
    <name type="scientific">Clostridium autoethanogenum</name>
    <dbReference type="NCBI Taxonomy" id="84023"/>
    <lineage>
        <taxon>Bacteria</taxon>
        <taxon>Bacillati</taxon>
        <taxon>Bacillota</taxon>
        <taxon>Clostridia</taxon>
        <taxon>Eubacteriales</taxon>
        <taxon>Clostridiaceae</taxon>
        <taxon>Clostridium</taxon>
    </lineage>
</organism>
<keyword evidence="3" id="KW-0028">Amino-acid biosynthesis</keyword>